<accession>A0A4R8DVP0</accession>
<dbReference type="AlphaFoldDB" id="A0A4R8DVP0"/>
<organism evidence="1 2">
    <name type="scientific">Dinghuibacter silviterrae</name>
    <dbReference type="NCBI Taxonomy" id="1539049"/>
    <lineage>
        <taxon>Bacteria</taxon>
        <taxon>Pseudomonadati</taxon>
        <taxon>Bacteroidota</taxon>
        <taxon>Chitinophagia</taxon>
        <taxon>Chitinophagales</taxon>
        <taxon>Chitinophagaceae</taxon>
        <taxon>Dinghuibacter</taxon>
    </lineage>
</organism>
<evidence type="ECO:0000313" key="1">
    <source>
        <dbReference type="EMBL" id="TDX01271.1"/>
    </source>
</evidence>
<protein>
    <recommendedName>
        <fullName evidence="3">Lipoprotein</fullName>
    </recommendedName>
</protein>
<sequence>MRLKYLIFLAFLLSCQSRDRSAKLVLYNRSNRTIHFYVSCDSAYTDFKYQDDSKLQPHDSIRPYLLFGPEGKGPDKNTWVNAINLADDSCLHVFFAYIDFQDDPNLRDSLFYLIVVRHDYSVDSLNKMHWKIEYR</sequence>
<dbReference type="Proteomes" id="UP000294498">
    <property type="component" value="Unassembled WGS sequence"/>
</dbReference>
<name>A0A4R8DVP0_9BACT</name>
<proteinExistence type="predicted"/>
<dbReference type="EMBL" id="SODV01000001">
    <property type="protein sequence ID" value="TDX01271.1"/>
    <property type="molecule type" value="Genomic_DNA"/>
</dbReference>
<evidence type="ECO:0008006" key="3">
    <source>
        <dbReference type="Google" id="ProtNLM"/>
    </source>
</evidence>
<reference evidence="1 2" key="1">
    <citation type="submission" date="2019-03" db="EMBL/GenBank/DDBJ databases">
        <title>Genomic Encyclopedia of Type Strains, Phase IV (KMG-IV): sequencing the most valuable type-strain genomes for metagenomic binning, comparative biology and taxonomic classification.</title>
        <authorList>
            <person name="Goeker M."/>
        </authorList>
    </citation>
    <scope>NUCLEOTIDE SEQUENCE [LARGE SCALE GENOMIC DNA]</scope>
    <source>
        <strain evidence="1 2">DSM 100059</strain>
    </source>
</reference>
<dbReference type="PROSITE" id="PS51257">
    <property type="entry name" value="PROKAR_LIPOPROTEIN"/>
    <property type="match status" value="1"/>
</dbReference>
<evidence type="ECO:0000313" key="2">
    <source>
        <dbReference type="Proteomes" id="UP000294498"/>
    </source>
</evidence>
<gene>
    <name evidence="1" type="ORF">EDB95_2304</name>
</gene>
<keyword evidence="2" id="KW-1185">Reference proteome</keyword>
<comment type="caution">
    <text evidence="1">The sequence shown here is derived from an EMBL/GenBank/DDBJ whole genome shotgun (WGS) entry which is preliminary data.</text>
</comment>